<dbReference type="Pfam" id="PF07883">
    <property type="entry name" value="Cupin_2"/>
    <property type="match status" value="1"/>
</dbReference>
<sequence>MIRNEAVRNGVVFAPGEDNALAANFAGQTLLRQLVDDSTLDVAVSNVTFAPGARTNWHVHRDGYQILLITGGDGWIQEEGGPARRVAPGDVVTIGEGVKHWHGASADSWFVHIAITKGVTEWLEPVGDAEYGAVEG</sequence>
<dbReference type="PANTHER" id="PTHR43698">
    <property type="entry name" value="RIBD C-TERMINAL DOMAIN CONTAINING PROTEIN"/>
    <property type="match status" value="1"/>
</dbReference>
<proteinExistence type="predicted"/>
<dbReference type="Gene3D" id="2.60.120.10">
    <property type="entry name" value="Jelly Rolls"/>
    <property type="match status" value="1"/>
</dbReference>
<keyword evidence="3" id="KW-1185">Reference proteome</keyword>
<dbReference type="OrthoDB" id="9802489at2"/>
<name>A0A1H9SYF3_9ACTN</name>
<accession>A0A1H9SYF3</accession>
<evidence type="ECO:0000313" key="3">
    <source>
        <dbReference type="Proteomes" id="UP000198815"/>
    </source>
</evidence>
<evidence type="ECO:0000259" key="1">
    <source>
        <dbReference type="Pfam" id="PF07883"/>
    </source>
</evidence>
<dbReference type="InterPro" id="IPR013096">
    <property type="entry name" value="Cupin_2"/>
</dbReference>
<protein>
    <submittedName>
        <fullName evidence="2">Cupin domain protein</fullName>
    </submittedName>
</protein>
<dbReference type="EMBL" id="FOGZ01000017">
    <property type="protein sequence ID" value="SER90060.1"/>
    <property type="molecule type" value="Genomic_DNA"/>
</dbReference>
<organism evidence="2 3">
    <name type="scientific">Propionibacterium cyclohexanicum</name>
    <dbReference type="NCBI Taxonomy" id="64702"/>
    <lineage>
        <taxon>Bacteria</taxon>
        <taxon>Bacillati</taxon>
        <taxon>Actinomycetota</taxon>
        <taxon>Actinomycetes</taxon>
        <taxon>Propionibacteriales</taxon>
        <taxon>Propionibacteriaceae</taxon>
        <taxon>Propionibacterium</taxon>
    </lineage>
</organism>
<reference evidence="3" key="1">
    <citation type="submission" date="2016-10" db="EMBL/GenBank/DDBJ databases">
        <authorList>
            <person name="Varghese N."/>
            <person name="Submissions S."/>
        </authorList>
    </citation>
    <scope>NUCLEOTIDE SEQUENCE [LARGE SCALE GENOMIC DNA]</scope>
    <source>
        <strain evidence="3">DSM 16859</strain>
    </source>
</reference>
<dbReference type="CDD" id="cd02233">
    <property type="entry name" value="cupin_HNL-like"/>
    <property type="match status" value="1"/>
</dbReference>
<gene>
    <name evidence="2" type="ORF">SAMN05443377_11725</name>
</gene>
<evidence type="ECO:0000313" key="2">
    <source>
        <dbReference type="EMBL" id="SER90060.1"/>
    </source>
</evidence>
<dbReference type="STRING" id="64702.SAMN05443377_11725"/>
<dbReference type="Proteomes" id="UP000198815">
    <property type="component" value="Unassembled WGS sequence"/>
</dbReference>
<dbReference type="SUPFAM" id="SSF51182">
    <property type="entry name" value="RmlC-like cupins"/>
    <property type="match status" value="1"/>
</dbReference>
<dbReference type="InterPro" id="IPR014710">
    <property type="entry name" value="RmlC-like_jellyroll"/>
</dbReference>
<dbReference type="RefSeq" id="WP_091970138.1">
    <property type="nucleotide sequence ID" value="NZ_FOGZ01000017.1"/>
</dbReference>
<dbReference type="AlphaFoldDB" id="A0A1H9SYF3"/>
<feature type="domain" description="Cupin type-2" evidence="1">
    <location>
        <begin position="47"/>
        <end position="106"/>
    </location>
</feature>
<dbReference type="PANTHER" id="PTHR43698:SF1">
    <property type="entry name" value="BLL4564 PROTEIN"/>
    <property type="match status" value="1"/>
</dbReference>
<dbReference type="InterPro" id="IPR047263">
    <property type="entry name" value="HNL-like_cupin"/>
</dbReference>
<dbReference type="InterPro" id="IPR011051">
    <property type="entry name" value="RmlC_Cupin_sf"/>
</dbReference>